<reference evidence="3 4" key="1">
    <citation type="submission" date="2015-06" db="EMBL/GenBank/DDBJ databases">
        <title>Draft genome sequencing of a biphenyl-degrading bacterium, Janthinobacterium lividum MEG1.</title>
        <authorList>
            <person name="Shimodaira J."/>
            <person name="Hatta T."/>
        </authorList>
    </citation>
    <scope>NUCLEOTIDE SEQUENCE [LARGE SCALE GENOMIC DNA]</scope>
    <source>
        <strain evidence="3 4">MEG1</strain>
    </source>
</reference>
<proteinExistence type="inferred from homology"/>
<dbReference type="Proteomes" id="UP000179840">
    <property type="component" value="Unassembled WGS sequence"/>
</dbReference>
<dbReference type="GO" id="GO:0033897">
    <property type="term" value="F:ribonuclease T2 activity"/>
    <property type="evidence" value="ECO:0007669"/>
    <property type="project" value="InterPro"/>
</dbReference>
<dbReference type="Gene3D" id="3.90.730.10">
    <property type="entry name" value="Ribonuclease T2-like"/>
    <property type="match status" value="1"/>
</dbReference>
<dbReference type="PANTHER" id="PTHR11240:SF22">
    <property type="entry name" value="RIBONUCLEASE T2"/>
    <property type="match status" value="1"/>
</dbReference>
<dbReference type="PROSITE" id="PS00531">
    <property type="entry name" value="RNASE_T2_2"/>
    <property type="match status" value="1"/>
</dbReference>
<dbReference type="SUPFAM" id="SSF55895">
    <property type="entry name" value="Ribonuclease Rh-like"/>
    <property type="match status" value="1"/>
</dbReference>
<gene>
    <name evidence="3" type="ORF">AKG95_16835</name>
</gene>
<dbReference type="EMBL" id="LFKP01000008">
    <property type="protein sequence ID" value="OHV96885.1"/>
    <property type="molecule type" value="Genomic_DNA"/>
</dbReference>
<accession>A0A1S1U8W4</accession>
<dbReference type="Pfam" id="PF00445">
    <property type="entry name" value="Ribonuclease_T2"/>
    <property type="match status" value="1"/>
</dbReference>
<organism evidence="3 4">
    <name type="scientific">Janthinobacterium lividum</name>
    <dbReference type="NCBI Taxonomy" id="29581"/>
    <lineage>
        <taxon>Bacteria</taxon>
        <taxon>Pseudomonadati</taxon>
        <taxon>Pseudomonadota</taxon>
        <taxon>Betaproteobacteria</taxon>
        <taxon>Burkholderiales</taxon>
        <taxon>Oxalobacteraceae</taxon>
        <taxon>Janthinobacterium</taxon>
    </lineage>
</organism>
<dbReference type="AlphaFoldDB" id="A0A1S1U8W4"/>
<dbReference type="GO" id="GO:0006401">
    <property type="term" value="P:RNA catabolic process"/>
    <property type="evidence" value="ECO:0007669"/>
    <property type="project" value="TreeGrafter"/>
</dbReference>
<sequence>MLALSWSPGFCDSQRRRGAVSKKAAFQCAESNQFGWIVHGLWAQSANPATCEDISVTPPRKTDMHPRYCKGNLPKLAPSEILPYMCMQPGEALLQGEWEKHGACDFDTAKQYFEKERELFQALKLPDSTMPKNELFQWMKQHNPQLKGRWLGYEKHSGELRICYSKDFKVIDCQK</sequence>
<dbReference type="InterPro" id="IPR036430">
    <property type="entry name" value="RNase_T2-like_sf"/>
</dbReference>
<evidence type="ECO:0000256" key="1">
    <source>
        <dbReference type="ARBA" id="ARBA00007469"/>
    </source>
</evidence>
<dbReference type="GO" id="GO:0003723">
    <property type="term" value="F:RNA binding"/>
    <property type="evidence" value="ECO:0007669"/>
    <property type="project" value="InterPro"/>
</dbReference>
<evidence type="ECO:0000256" key="2">
    <source>
        <dbReference type="RuleBase" id="RU004328"/>
    </source>
</evidence>
<comment type="similarity">
    <text evidence="1 2">Belongs to the RNase T2 family.</text>
</comment>
<comment type="caution">
    <text evidence="3">The sequence shown here is derived from an EMBL/GenBank/DDBJ whole genome shotgun (WGS) entry which is preliminary data.</text>
</comment>
<evidence type="ECO:0000313" key="4">
    <source>
        <dbReference type="Proteomes" id="UP000179840"/>
    </source>
</evidence>
<dbReference type="PANTHER" id="PTHR11240">
    <property type="entry name" value="RIBONUCLEASE T2"/>
    <property type="match status" value="1"/>
</dbReference>
<dbReference type="InterPro" id="IPR001568">
    <property type="entry name" value="RNase_T2-like"/>
</dbReference>
<dbReference type="InterPro" id="IPR033130">
    <property type="entry name" value="RNase_T2_His_AS_2"/>
</dbReference>
<name>A0A1S1U8W4_9BURK</name>
<protein>
    <submittedName>
        <fullName evidence="3">Uncharacterized protein</fullName>
    </submittedName>
</protein>
<evidence type="ECO:0000313" key="3">
    <source>
        <dbReference type="EMBL" id="OHV96885.1"/>
    </source>
</evidence>